<dbReference type="OrthoDB" id="206201at2759"/>
<dbReference type="EMBL" id="JAABOA010001589">
    <property type="protein sequence ID" value="KAF9581255.1"/>
    <property type="molecule type" value="Genomic_DNA"/>
</dbReference>
<dbReference type="PROSITE" id="PS00137">
    <property type="entry name" value="SUBTILASE_HIS"/>
    <property type="match status" value="1"/>
</dbReference>
<keyword evidence="4" id="KW-0720">Serine protease</keyword>
<evidence type="ECO:0000313" key="9">
    <source>
        <dbReference type="Proteomes" id="UP000780801"/>
    </source>
</evidence>
<comment type="caution">
    <text evidence="8">The sequence shown here is derived from an EMBL/GenBank/DDBJ whole genome shotgun (WGS) entry which is preliminary data.</text>
</comment>
<feature type="domain" description="Peptidase S8/S53" evidence="7">
    <location>
        <begin position="139"/>
        <end position="217"/>
    </location>
</feature>
<evidence type="ECO:0000313" key="8">
    <source>
        <dbReference type="EMBL" id="KAF9581255.1"/>
    </source>
</evidence>
<dbReference type="GO" id="GO:0004252">
    <property type="term" value="F:serine-type endopeptidase activity"/>
    <property type="evidence" value="ECO:0007669"/>
    <property type="project" value="InterPro"/>
</dbReference>
<dbReference type="Gene3D" id="3.40.50.200">
    <property type="entry name" value="Peptidase S8/S53 domain"/>
    <property type="match status" value="2"/>
</dbReference>
<comment type="caution">
    <text evidence="5">Lacks conserved residue(s) required for the propagation of feature annotation.</text>
</comment>
<feature type="chain" id="PRO_5040411702" description="Peptidase S8/S53 domain-containing protein" evidence="6">
    <location>
        <begin position="19"/>
        <end position="283"/>
    </location>
</feature>
<evidence type="ECO:0000256" key="5">
    <source>
        <dbReference type="PROSITE-ProRule" id="PRU01240"/>
    </source>
</evidence>
<evidence type="ECO:0000256" key="2">
    <source>
        <dbReference type="ARBA" id="ARBA00022670"/>
    </source>
</evidence>
<feature type="non-terminal residue" evidence="8">
    <location>
        <position position="283"/>
    </location>
</feature>
<dbReference type="PROSITE" id="PS51892">
    <property type="entry name" value="SUBTILASE"/>
    <property type="match status" value="1"/>
</dbReference>
<proteinExistence type="inferred from homology"/>
<dbReference type="PANTHER" id="PTHR43806:SF11">
    <property type="entry name" value="CEREVISIN-RELATED"/>
    <property type="match status" value="1"/>
</dbReference>
<organism evidence="8 9">
    <name type="scientific">Lunasporangiospora selenospora</name>
    <dbReference type="NCBI Taxonomy" id="979761"/>
    <lineage>
        <taxon>Eukaryota</taxon>
        <taxon>Fungi</taxon>
        <taxon>Fungi incertae sedis</taxon>
        <taxon>Mucoromycota</taxon>
        <taxon>Mortierellomycotina</taxon>
        <taxon>Mortierellomycetes</taxon>
        <taxon>Mortierellales</taxon>
        <taxon>Mortierellaceae</taxon>
        <taxon>Lunasporangiospora</taxon>
    </lineage>
</organism>
<dbReference type="PROSITE" id="PS00136">
    <property type="entry name" value="SUBTILASE_ASP"/>
    <property type="match status" value="1"/>
</dbReference>
<dbReference type="PRINTS" id="PR00723">
    <property type="entry name" value="SUBTILISIN"/>
</dbReference>
<keyword evidence="9" id="KW-1185">Reference proteome</keyword>
<dbReference type="InterPro" id="IPR015500">
    <property type="entry name" value="Peptidase_S8_subtilisin-rel"/>
</dbReference>
<evidence type="ECO:0000256" key="6">
    <source>
        <dbReference type="SAM" id="SignalP"/>
    </source>
</evidence>
<dbReference type="InterPro" id="IPR050131">
    <property type="entry name" value="Peptidase_S8_subtilisin-like"/>
</dbReference>
<evidence type="ECO:0000259" key="7">
    <source>
        <dbReference type="Pfam" id="PF00082"/>
    </source>
</evidence>
<dbReference type="InterPro" id="IPR036852">
    <property type="entry name" value="Peptidase_S8/S53_dom_sf"/>
</dbReference>
<evidence type="ECO:0000256" key="3">
    <source>
        <dbReference type="ARBA" id="ARBA00022801"/>
    </source>
</evidence>
<feature type="signal peptide" evidence="6">
    <location>
        <begin position="1"/>
        <end position="18"/>
    </location>
</feature>
<keyword evidence="2" id="KW-0645">Protease</keyword>
<dbReference type="SUPFAM" id="SSF52743">
    <property type="entry name" value="Subtilisin-like"/>
    <property type="match status" value="1"/>
</dbReference>
<dbReference type="AlphaFoldDB" id="A0A9P6FV33"/>
<evidence type="ECO:0000256" key="4">
    <source>
        <dbReference type="ARBA" id="ARBA00022825"/>
    </source>
</evidence>
<sequence length="283" mass="29646">MKVATLLSAVAAATLVSAGTFHLPKNPGSFDLDPHGFIVEYNSEVEHRAALYAMNKRKVTYQVRKQYSVFNGAAITVNSAHTGDELADIPGIKNVWSIVYYRVPRVKVANPANATDPITVSDHIMTGVDVLQKQYKLTGKGIKVGVVDTGIDYKHPAFALPGATAGCFGPGCRVAMGWDFVGDAYTGRNTPQPSANPMDCEGHGTHVAGIIGANALNISGKFQPPQPFVLNMSLGGGSAYKTNPEAVLADRLVAAGMAVVVAAGNDGSDGVWMVSDASLGDVT</sequence>
<gene>
    <name evidence="8" type="ORF">BGW38_001789</name>
</gene>
<dbReference type="PANTHER" id="PTHR43806">
    <property type="entry name" value="PEPTIDASE S8"/>
    <property type="match status" value="1"/>
</dbReference>
<reference evidence="8" key="1">
    <citation type="journal article" date="2020" name="Fungal Divers.">
        <title>Resolving the Mortierellaceae phylogeny through synthesis of multi-gene phylogenetics and phylogenomics.</title>
        <authorList>
            <person name="Vandepol N."/>
            <person name="Liber J."/>
            <person name="Desiro A."/>
            <person name="Na H."/>
            <person name="Kennedy M."/>
            <person name="Barry K."/>
            <person name="Grigoriev I.V."/>
            <person name="Miller A.N."/>
            <person name="O'Donnell K."/>
            <person name="Stajich J.E."/>
            <person name="Bonito G."/>
        </authorList>
    </citation>
    <scope>NUCLEOTIDE SEQUENCE</scope>
    <source>
        <strain evidence="8">KOD1015</strain>
    </source>
</reference>
<name>A0A9P6FV33_9FUNG</name>
<protein>
    <recommendedName>
        <fullName evidence="7">Peptidase S8/S53 domain-containing protein</fullName>
    </recommendedName>
</protein>
<keyword evidence="6" id="KW-0732">Signal</keyword>
<dbReference type="GO" id="GO:0006508">
    <property type="term" value="P:proteolysis"/>
    <property type="evidence" value="ECO:0007669"/>
    <property type="project" value="UniProtKB-KW"/>
</dbReference>
<dbReference type="InterPro" id="IPR000209">
    <property type="entry name" value="Peptidase_S8/S53_dom"/>
</dbReference>
<dbReference type="Proteomes" id="UP000780801">
    <property type="component" value="Unassembled WGS sequence"/>
</dbReference>
<keyword evidence="3" id="KW-0378">Hydrolase</keyword>
<accession>A0A9P6FV33</accession>
<dbReference type="Pfam" id="PF00082">
    <property type="entry name" value="Peptidase_S8"/>
    <property type="match status" value="1"/>
</dbReference>
<dbReference type="InterPro" id="IPR022398">
    <property type="entry name" value="Peptidase_S8_His-AS"/>
</dbReference>
<evidence type="ECO:0000256" key="1">
    <source>
        <dbReference type="ARBA" id="ARBA00011073"/>
    </source>
</evidence>
<comment type="similarity">
    <text evidence="1 5">Belongs to the peptidase S8 family.</text>
</comment>
<dbReference type="InterPro" id="IPR023827">
    <property type="entry name" value="Peptidase_S8_Asp-AS"/>
</dbReference>